<accession>X1GUU6</accession>
<comment type="similarity">
    <text evidence="1">Belongs to the HAM1 NTPase family.</text>
</comment>
<reference evidence="3" key="1">
    <citation type="journal article" date="2014" name="Front. Microbiol.">
        <title>High frequency of phylogenetically diverse reductive dehalogenase-homologous genes in deep subseafloor sedimentary metagenomes.</title>
        <authorList>
            <person name="Kawai M."/>
            <person name="Futagami T."/>
            <person name="Toyoda A."/>
            <person name="Takaki Y."/>
            <person name="Nishi S."/>
            <person name="Hori S."/>
            <person name="Arai W."/>
            <person name="Tsubouchi T."/>
            <person name="Morono Y."/>
            <person name="Uchiyama I."/>
            <person name="Ito T."/>
            <person name="Fujiyama A."/>
            <person name="Inagaki F."/>
            <person name="Takami H."/>
        </authorList>
    </citation>
    <scope>NUCLEOTIDE SEQUENCE</scope>
    <source>
        <strain evidence="3">Expedition CK06-06</strain>
    </source>
</reference>
<evidence type="ECO:0000256" key="1">
    <source>
        <dbReference type="ARBA" id="ARBA00008023"/>
    </source>
</evidence>
<evidence type="ECO:0000313" key="3">
    <source>
        <dbReference type="EMBL" id="GAH48630.1"/>
    </source>
</evidence>
<gene>
    <name evidence="3" type="ORF">S03H2_31423</name>
</gene>
<dbReference type="PANTHER" id="PTHR11067">
    <property type="entry name" value="INOSINE TRIPHOSPHATE PYROPHOSPHATASE/HAM1 PROTEIN"/>
    <property type="match status" value="1"/>
</dbReference>
<comment type="caution">
    <text evidence="3">The sequence shown here is derived from an EMBL/GenBank/DDBJ whole genome shotgun (WGS) entry which is preliminary data.</text>
</comment>
<dbReference type="PANTHER" id="PTHR11067:SF9">
    <property type="entry name" value="INOSINE TRIPHOSPHATE PYROPHOSPHATASE"/>
    <property type="match status" value="1"/>
</dbReference>
<dbReference type="Gene3D" id="3.90.950.10">
    <property type="match status" value="1"/>
</dbReference>
<protein>
    <submittedName>
        <fullName evidence="3">Uncharacterized protein</fullName>
    </submittedName>
</protein>
<evidence type="ECO:0000256" key="2">
    <source>
        <dbReference type="ARBA" id="ARBA00022801"/>
    </source>
</evidence>
<dbReference type="Pfam" id="PF01725">
    <property type="entry name" value="Ham1p_like"/>
    <property type="match status" value="1"/>
</dbReference>
<keyword evidence="2" id="KW-0378">Hydrolase</keyword>
<sequence length="114" mass="12856">MKDLDLKILTLQDFSDLPLVKEDGKTFQENAIKKSREYQRVFGKIVLAEDSGLQVPAIGGRPGVYSARFAGKEQNDKRNIKKLLKLLKDIPQKKRKAVFRSVVAITLLDGKTEV</sequence>
<dbReference type="SUPFAM" id="SSF52972">
    <property type="entry name" value="ITPase-like"/>
    <property type="match status" value="1"/>
</dbReference>
<dbReference type="AlphaFoldDB" id="X1GUU6"/>
<feature type="non-terminal residue" evidence="3">
    <location>
        <position position="114"/>
    </location>
</feature>
<dbReference type="EMBL" id="BARU01019052">
    <property type="protein sequence ID" value="GAH48630.1"/>
    <property type="molecule type" value="Genomic_DNA"/>
</dbReference>
<name>X1GUU6_9ZZZZ</name>
<dbReference type="InterPro" id="IPR002637">
    <property type="entry name" value="RdgB/HAM1"/>
</dbReference>
<dbReference type="InterPro" id="IPR029001">
    <property type="entry name" value="ITPase-like_fam"/>
</dbReference>
<dbReference type="GO" id="GO:0047429">
    <property type="term" value="F:nucleoside triphosphate diphosphatase activity"/>
    <property type="evidence" value="ECO:0007669"/>
    <property type="project" value="InterPro"/>
</dbReference>
<dbReference type="GO" id="GO:0009143">
    <property type="term" value="P:nucleoside triphosphate catabolic process"/>
    <property type="evidence" value="ECO:0007669"/>
    <property type="project" value="InterPro"/>
</dbReference>
<dbReference type="GO" id="GO:0005829">
    <property type="term" value="C:cytosol"/>
    <property type="evidence" value="ECO:0007669"/>
    <property type="project" value="TreeGrafter"/>
</dbReference>
<proteinExistence type="inferred from homology"/>
<organism evidence="3">
    <name type="scientific">marine sediment metagenome</name>
    <dbReference type="NCBI Taxonomy" id="412755"/>
    <lineage>
        <taxon>unclassified sequences</taxon>
        <taxon>metagenomes</taxon>
        <taxon>ecological metagenomes</taxon>
    </lineage>
</organism>